<dbReference type="EMBL" id="VSSQ01040354">
    <property type="protein sequence ID" value="MPM93577.1"/>
    <property type="molecule type" value="Genomic_DNA"/>
</dbReference>
<feature type="region of interest" description="Disordered" evidence="3">
    <location>
        <begin position="64"/>
        <end position="89"/>
    </location>
</feature>
<dbReference type="PANTHER" id="PTHR38781:SF1">
    <property type="entry name" value="ANTITOXIN DINJ-RELATED"/>
    <property type="match status" value="1"/>
</dbReference>
<evidence type="ECO:0000256" key="3">
    <source>
        <dbReference type="SAM" id="MobiDB-lite"/>
    </source>
</evidence>
<dbReference type="Gene3D" id="1.10.1220.10">
    <property type="entry name" value="Met repressor-like"/>
    <property type="match status" value="1"/>
</dbReference>
<dbReference type="InterPro" id="IPR007337">
    <property type="entry name" value="RelB/DinJ"/>
</dbReference>
<comment type="similarity">
    <text evidence="1">Belongs to the RelB/DinJ antitoxin family.</text>
</comment>
<dbReference type="Pfam" id="PF04221">
    <property type="entry name" value="RelB"/>
    <property type="match status" value="1"/>
</dbReference>
<comment type="caution">
    <text evidence="4">The sequence shown here is derived from an EMBL/GenBank/DDBJ whole genome shotgun (WGS) entry which is preliminary data.</text>
</comment>
<reference evidence="4" key="1">
    <citation type="submission" date="2019-08" db="EMBL/GenBank/DDBJ databases">
        <authorList>
            <person name="Kucharzyk K."/>
            <person name="Murdoch R.W."/>
            <person name="Higgins S."/>
            <person name="Loffler F."/>
        </authorList>
    </citation>
    <scope>NUCLEOTIDE SEQUENCE</scope>
</reference>
<dbReference type="NCBIfam" id="TIGR02384">
    <property type="entry name" value="RelB_DinJ"/>
    <property type="match status" value="1"/>
</dbReference>
<dbReference type="InterPro" id="IPR013321">
    <property type="entry name" value="Arc_rbn_hlx_hlx"/>
</dbReference>
<organism evidence="4">
    <name type="scientific">bioreactor metagenome</name>
    <dbReference type="NCBI Taxonomy" id="1076179"/>
    <lineage>
        <taxon>unclassified sequences</taxon>
        <taxon>metagenomes</taxon>
        <taxon>ecological metagenomes</taxon>
    </lineage>
</organism>
<dbReference type="GO" id="GO:0006351">
    <property type="term" value="P:DNA-templated transcription"/>
    <property type="evidence" value="ECO:0007669"/>
    <property type="project" value="TreeGrafter"/>
</dbReference>
<dbReference type="AlphaFoldDB" id="A0A645DW29"/>
<evidence type="ECO:0000256" key="1">
    <source>
        <dbReference type="ARBA" id="ARBA00010562"/>
    </source>
</evidence>
<evidence type="ECO:0008006" key="5">
    <source>
        <dbReference type="Google" id="ProtNLM"/>
    </source>
</evidence>
<proteinExistence type="inferred from homology"/>
<gene>
    <name evidence="4" type="ORF">SDC9_140717</name>
</gene>
<name>A0A645DW29_9ZZZZ</name>
<evidence type="ECO:0000256" key="2">
    <source>
        <dbReference type="ARBA" id="ARBA00022649"/>
    </source>
</evidence>
<protein>
    <recommendedName>
        <fullName evidence="5">Antitoxin DinJ</fullName>
    </recommendedName>
</protein>
<keyword evidence="2" id="KW-1277">Toxin-antitoxin system</keyword>
<sequence length="89" mass="9832">MSKSVNINIRVDSDLKRKAEAVYAELGMNLSTALNVFLRASVRNNGLPFDLRLNAEAIETERRHAAEQGTNGLSRVFDGTDALPEEEVD</sequence>
<accession>A0A645DW29</accession>
<dbReference type="GO" id="GO:0006355">
    <property type="term" value="P:regulation of DNA-templated transcription"/>
    <property type="evidence" value="ECO:0007669"/>
    <property type="project" value="InterPro"/>
</dbReference>
<dbReference type="PANTHER" id="PTHR38781">
    <property type="entry name" value="ANTITOXIN DINJ-RELATED"/>
    <property type="match status" value="1"/>
</dbReference>
<evidence type="ECO:0000313" key="4">
    <source>
        <dbReference type="EMBL" id="MPM93577.1"/>
    </source>
</evidence>